<dbReference type="EC" id="2.7.11.1" evidence="4 18"/>
<name>A0A5P1F3K6_ASPOF</name>
<evidence type="ECO:0000256" key="15">
    <source>
        <dbReference type="ARBA" id="ARBA00022842"/>
    </source>
</evidence>
<reference evidence="25" key="1">
    <citation type="journal article" date="2017" name="Nat. Commun.">
        <title>The asparagus genome sheds light on the origin and evolution of a young Y chromosome.</title>
        <authorList>
            <person name="Harkess A."/>
            <person name="Zhou J."/>
            <person name="Xu C."/>
            <person name="Bowers J.E."/>
            <person name="Van der Hulst R."/>
            <person name="Ayyampalayam S."/>
            <person name="Mercati F."/>
            <person name="Riccardi P."/>
            <person name="McKain M.R."/>
            <person name="Kakrana A."/>
            <person name="Tang H."/>
            <person name="Ray J."/>
            <person name="Groenendijk J."/>
            <person name="Arikit S."/>
            <person name="Mathioni S.M."/>
            <person name="Nakano M."/>
            <person name="Shan H."/>
            <person name="Telgmann-Rauber A."/>
            <person name="Kanno A."/>
            <person name="Yue Z."/>
            <person name="Chen H."/>
            <person name="Li W."/>
            <person name="Chen Y."/>
            <person name="Xu X."/>
            <person name="Zhang Y."/>
            <person name="Luo S."/>
            <person name="Chen H."/>
            <person name="Gao J."/>
            <person name="Mao Z."/>
            <person name="Pires J.C."/>
            <person name="Luo M."/>
            <person name="Kudrna D."/>
            <person name="Wing R.A."/>
            <person name="Meyers B.C."/>
            <person name="Yi K."/>
            <person name="Kong H."/>
            <person name="Lavrijsen P."/>
            <person name="Sunseri F."/>
            <person name="Falavigna A."/>
            <person name="Ye Y."/>
            <person name="Leebens-Mack J.H."/>
            <person name="Chen G."/>
        </authorList>
    </citation>
    <scope>NUCLEOTIDE SEQUENCE [LARGE SCALE GENOMIC DNA]</scope>
    <source>
        <strain evidence="25">cv. DH0086</strain>
    </source>
</reference>
<feature type="compositionally biased region" description="Basic residues" evidence="22">
    <location>
        <begin position="538"/>
        <end position="561"/>
    </location>
</feature>
<evidence type="ECO:0000256" key="5">
    <source>
        <dbReference type="ARBA" id="ARBA00016038"/>
    </source>
</evidence>
<comment type="cofactor">
    <cofactor evidence="1 21">
        <name>Mg(2+)</name>
        <dbReference type="ChEBI" id="CHEBI:18420"/>
    </cofactor>
</comment>
<dbReference type="GO" id="GO:0005524">
    <property type="term" value="F:ATP binding"/>
    <property type="evidence" value="ECO:0007669"/>
    <property type="project" value="UniProtKB-KW"/>
</dbReference>
<evidence type="ECO:0000256" key="10">
    <source>
        <dbReference type="ARBA" id="ARBA00022723"/>
    </source>
</evidence>
<comment type="catalytic activity">
    <reaction evidence="17 18">
        <text>L-seryl-[protein] + ATP = O-phospho-L-seryl-[protein] + ADP + H(+)</text>
        <dbReference type="Rhea" id="RHEA:17989"/>
        <dbReference type="Rhea" id="RHEA-COMP:9863"/>
        <dbReference type="Rhea" id="RHEA-COMP:11604"/>
        <dbReference type="ChEBI" id="CHEBI:15378"/>
        <dbReference type="ChEBI" id="CHEBI:29999"/>
        <dbReference type="ChEBI" id="CHEBI:30616"/>
        <dbReference type="ChEBI" id="CHEBI:83421"/>
        <dbReference type="ChEBI" id="CHEBI:456216"/>
        <dbReference type="EC" id="2.7.11.1"/>
    </reaction>
</comment>
<dbReference type="Pfam" id="PF01163">
    <property type="entry name" value="RIO1"/>
    <property type="match status" value="1"/>
</dbReference>
<dbReference type="InterPro" id="IPR018935">
    <property type="entry name" value="RIO_kinase_CS"/>
</dbReference>
<dbReference type="FunFam" id="3.30.200.20:FF:000148">
    <property type="entry name" value="Serine/threonine-protein kinase RIO1"/>
    <property type="match status" value="1"/>
</dbReference>
<feature type="compositionally biased region" description="Acidic residues" evidence="22">
    <location>
        <begin position="20"/>
        <end position="41"/>
    </location>
</feature>
<protein>
    <recommendedName>
        <fullName evidence="5 18">Serine/threonine-protein kinase RIO1</fullName>
        <ecNumber evidence="4 18">2.7.11.1</ecNumber>
    </recommendedName>
</protein>
<dbReference type="EMBL" id="CM007384">
    <property type="protein sequence ID" value="ONK71997.1"/>
    <property type="molecule type" value="Genomic_DNA"/>
</dbReference>
<evidence type="ECO:0000259" key="23">
    <source>
        <dbReference type="PROSITE" id="PS50011"/>
    </source>
</evidence>
<feature type="binding site" evidence="20">
    <location>
        <position position="192"/>
    </location>
    <ligand>
        <name>ATP</name>
        <dbReference type="ChEBI" id="CHEBI:30616"/>
    </ligand>
</feature>
<evidence type="ECO:0000256" key="1">
    <source>
        <dbReference type="ARBA" id="ARBA00001946"/>
    </source>
</evidence>
<evidence type="ECO:0000256" key="4">
    <source>
        <dbReference type="ARBA" id="ARBA00012513"/>
    </source>
</evidence>
<evidence type="ECO:0000313" key="24">
    <source>
        <dbReference type="EMBL" id="ONK71997.1"/>
    </source>
</evidence>
<dbReference type="InterPro" id="IPR051272">
    <property type="entry name" value="RIO-type_Ser/Thr_kinase"/>
</dbReference>
<evidence type="ECO:0000256" key="6">
    <source>
        <dbReference type="ARBA" id="ARBA00022490"/>
    </source>
</evidence>
<feature type="domain" description="Protein kinase" evidence="23">
    <location>
        <begin position="164"/>
        <end position="468"/>
    </location>
</feature>
<dbReference type="InterPro" id="IPR000719">
    <property type="entry name" value="Prot_kinase_dom"/>
</dbReference>
<keyword evidence="12 18" id="KW-0418">Kinase</keyword>
<dbReference type="GO" id="GO:0106310">
    <property type="term" value="F:protein serine kinase activity"/>
    <property type="evidence" value="ECO:0007669"/>
    <property type="project" value="RHEA"/>
</dbReference>
<feature type="region of interest" description="Disordered" evidence="22">
    <location>
        <begin position="1"/>
        <end position="46"/>
    </location>
</feature>
<dbReference type="PANTHER" id="PTHR45723">
    <property type="entry name" value="SERINE/THREONINE-PROTEIN KINASE RIO1"/>
    <property type="match status" value="1"/>
</dbReference>
<evidence type="ECO:0000256" key="21">
    <source>
        <dbReference type="PIRSR" id="PIRSR038147-3"/>
    </source>
</evidence>
<dbReference type="Proteomes" id="UP000243459">
    <property type="component" value="Chromosome 4"/>
</dbReference>
<keyword evidence="13" id="KW-0378">Hydrolase</keyword>
<keyword evidence="25" id="KW-1185">Reference proteome</keyword>
<dbReference type="GO" id="GO:0016787">
    <property type="term" value="F:hydrolase activity"/>
    <property type="evidence" value="ECO:0007669"/>
    <property type="project" value="UniProtKB-KW"/>
</dbReference>
<dbReference type="AlphaFoldDB" id="A0A5P1F3K6"/>
<evidence type="ECO:0000313" key="25">
    <source>
        <dbReference type="Proteomes" id="UP000243459"/>
    </source>
</evidence>
<evidence type="ECO:0000256" key="20">
    <source>
        <dbReference type="PIRSR" id="PIRSR038147-2"/>
    </source>
</evidence>
<feature type="compositionally biased region" description="Acidic residues" evidence="22">
    <location>
        <begin position="491"/>
        <end position="509"/>
    </location>
</feature>
<keyword evidence="11 18" id="KW-0547">Nucleotide-binding</keyword>
<evidence type="ECO:0000256" key="9">
    <source>
        <dbReference type="ARBA" id="ARBA00022679"/>
    </source>
</evidence>
<dbReference type="SMART" id="SM00090">
    <property type="entry name" value="RIO"/>
    <property type="match status" value="1"/>
</dbReference>
<evidence type="ECO:0000256" key="8">
    <source>
        <dbReference type="ARBA" id="ARBA00022527"/>
    </source>
</evidence>
<keyword evidence="15" id="KW-0460">Magnesium</keyword>
<feature type="region of interest" description="Disordered" evidence="22">
    <location>
        <begin position="464"/>
        <end position="561"/>
    </location>
</feature>
<keyword evidence="14 18" id="KW-0067">ATP-binding</keyword>
<evidence type="ECO:0000256" key="19">
    <source>
        <dbReference type="PIRSR" id="PIRSR038147-1"/>
    </source>
</evidence>
<keyword evidence="10" id="KW-0479">Metal-binding</keyword>
<feature type="compositionally biased region" description="Basic and acidic residues" evidence="22">
    <location>
        <begin position="510"/>
        <end position="521"/>
    </location>
</feature>
<keyword evidence="8 18" id="KW-0723">Serine/threonine-protein kinase</keyword>
<dbReference type="GO" id="GO:0042254">
    <property type="term" value="P:ribosome biogenesis"/>
    <property type="evidence" value="ECO:0007669"/>
    <property type="project" value="UniProtKB-KW"/>
</dbReference>
<dbReference type="GO" id="GO:0004674">
    <property type="term" value="F:protein serine/threonine kinase activity"/>
    <property type="evidence" value="ECO:0007669"/>
    <property type="project" value="UniProtKB-KW"/>
</dbReference>
<evidence type="ECO:0000256" key="17">
    <source>
        <dbReference type="ARBA" id="ARBA00048679"/>
    </source>
</evidence>
<dbReference type="InterPro" id="IPR017407">
    <property type="entry name" value="Ser/Thr_kinase_Rio1"/>
</dbReference>
<dbReference type="InterPro" id="IPR011009">
    <property type="entry name" value="Kinase-like_dom_sf"/>
</dbReference>
<dbReference type="InterPro" id="IPR018934">
    <property type="entry name" value="RIO_dom"/>
</dbReference>
<dbReference type="GO" id="GO:0005737">
    <property type="term" value="C:cytoplasm"/>
    <property type="evidence" value="ECO:0007669"/>
    <property type="project" value="UniProtKB-SubCell"/>
</dbReference>
<keyword evidence="7" id="KW-0690">Ribosome biogenesis</keyword>
<dbReference type="Gene3D" id="1.10.510.10">
    <property type="entry name" value="Transferase(Phosphotransferase) domain 1"/>
    <property type="match status" value="1"/>
</dbReference>
<feature type="binding site" evidence="20">
    <location>
        <position position="264"/>
    </location>
    <ligand>
        <name>ATP</name>
        <dbReference type="ChEBI" id="CHEBI:30616"/>
    </ligand>
</feature>
<dbReference type="PIRSF" id="PIRSF038147">
    <property type="entry name" value="Ser/Thr_PK_RIO1"/>
    <property type="match status" value="1"/>
</dbReference>
<evidence type="ECO:0000256" key="12">
    <source>
        <dbReference type="ARBA" id="ARBA00022777"/>
    </source>
</evidence>
<keyword evidence="6" id="KW-0963">Cytoplasm</keyword>
<dbReference type="OrthoDB" id="205248at2759"/>
<feature type="binding site" evidence="21">
    <location>
        <position position="325"/>
    </location>
    <ligand>
        <name>Mg(2+)</name>
        <dbReference type="ChEBI" id="CHEBI:18420"/>
    </ligand>
</feature>
<dbReference type="OMA" id="HPMSLDF"/>
<comment type="catalytic activity">
    <reaction evidence="16 18">
        <text>L-threonyl-[protein] + ATP = O-phospho-L-threonyl-[protein] + ADP + H(+)</text>
        <dbReference type="Rhea" id="RHEA:46608"/>
        <dbReference type="Rhea" id="RHEA-COMP:11060"/>
        <dbReference type="Rhea" id="RHEA-COMP:11605"/>
        <dbReference type="ChEBI" id="CHEBI:15378"/>
        <dbReference type="ChEBI" id="CHEBI:30013"/>
        <dbReference type="ChEBI" id="CHEBI:30616"/>
        <dbReference type="ChEBI" id="CHEBI:61977"/>
        <dbReference type="ChEBI" id="CHEBI:456216"/>
        <dbReference type="EC" id="2.7.11.1"/>
    </reaction>
</comment>
<proteinExistence type="inferred from homology"/>
<dbReference type="PROSITE" id="PS50011">
    <property type="entry name" value="PROTEIN_KINASE_DOM"/>
    <property type="match status" value="1"/>
</dbReference>
<dbReference type="SUPFAM" id="SSF56112">
    <property type="entry name" value="Protein kinase-like (PK-like)"/>
    <property type="match status" value="1"/>
</dbReference>
<evidence type="ECO:0000256" key="16">
    <source>
        <dbReference type="ARBA" id="ARBA00047899"/>
    </source>
</evidence>
<evidence type="ECO:0000256" key="18">
    <source>
        <dbReference type="PIRNR" id="PIRNR038147"/>
    </source>
</evidence>
<sequence>MALEEPLLSSSAQLQKHEEQEQDEFEEEEEEQWSSDSEVGDALDWLDSREGIEGDVSSVSFSHVAARGRPNAHGGLLSRPLQPISNRSQKFSSRFRANPLEEWEGRLNVGMSNSVATEIRDSVRGMAIGRIKNTEKADRATVEQAIDPRTRMVLFKMLNRGVFHDINGCISTGKEANVYHATRSDGQELAIKVYKTSVLVFKDRDRYVQGDYRFRHGYCKHNPRKMVKTWAEKEMRNLLRVKAAGIRCPMPLLLRLHVLVMEFIGKSGWAAPRLKDAALSEDKLRESYVEIITAMRTLYQKCKLVHGDLSEYNILYFEGHLYVIDVSQSVDLDHPLALDFLREDCLHVSDFFKKRGVAAMTVKELFDFVIDPSIADEDVDEYLEKVQQKVLERGESYQEDTIASTVFVQTVDRVKNCEEELTQMAMHQRPLVGYKDTSKEIYDKPLMDFIETRNKIGQQQKKLEATKLREPQEPVQDLQRKCSVQDTPENSADDDDVSGSESGEDESGYESEKKLDPDEKRAARKEHKKKVKEEKREARKTKTPKAEKKRRKKLAKAKCSR</sequence>
<dbReference type="GO" id="GO:0046872">
    <property type="term" value="F:metal ion binding"/>
    <property type="evidence" value="ECO:0007669"/>
    <property type="project" value="UniProtKB-KW"/>
</dbReference>
<evidence type="ECO:0000256" key="13">
    <source>
        <dbReference type="ARBA" id="ARBA00022801"/>
    </source>
</evidence>
<comment type="similarity">
    <text evidence="3 18">Belongs to the protein kinase superfamily. RIO-type Ser/Thr kinase family.</text>
</comment>
<comment type="subcellular location">
    <subcellularLocation>
        <location evidence="2">Cytoplasm</location>
    </subcellularLocation>
</comment>
<evidence type="ECO:0000256" key="14">
    <source>
        <dbReference type="ARBA" id="ARBA00022840"/>
    </source>
</evidence>
<evidence type="ECO:0000256" key="7">
    <source>
        <dbReference type="ARBA" id="ARBA00022517"/>
    </source>
</evidence>
<gene>
    <name evidence="24" type="ORF">A4U43_C04F14580</name>
</gene>
<evidence type="ECO:0000256" key="22">
    <source>
        <dbReference type="SAM" id="MobiDB-lite"/>
    </source>
</evidence>
<dbReference type="CDD" id="cd05147">
    <property type="entry name" value="RIO1_euk"/>
    <property type="match status" value="1"/>
</dbReference>
<feature type="binding site" evidence="21">
    <location>
        <position position="313"/>
    </location>
    <ligand>
        <name>Mg(2+)</name>
        <dbReference type="ChEBI" id="CHEBI:18420"/>
    </ligand>
</feature>
<evidence type="ECO:0000256" key="3">
    <source>
        <dbReference type="ARBA" id="ARBA00009196"/>
    </source>
</evidence>
<evidence type="ECO:0000256" key="2">
    <source>
        <dbReference type="ARBA" id="ARBA00004496"/>
    </source>
</evidence>
<dbReference type="Gene3D" id="3.30.200.20">
    <property type="entry name" value="Phosphorylase Kinase, domain 1"/>
    <property type="match status" value="1"/>
</dbReference>
<keyword evidence="9 18" id="KW-0808">Transferase</keyword>
<evidence type="ECO:0000256" key="11">
    <source>
        <dbReference type="ARBA" id="ARBA00022741"/>
    </source>
</evidence>
<feature type="active site" description="4-aspartylphosphate intermediate" evidence="19">
    <location>
        <position position="325"/>
    </location>
</feature>
<organism evidence="24 25">
    <name type="scientific">Asparagus officinalis</name>
    <name type="common">Garden asparagus</name>
    <dbReference type="NCBI Taxonomy" id="4686"/>
    <lineage>
        <taxon>Eukaryota</taxon>
        <taxon>Viridiplantae</taxon>
        <taxon>Streptophyta</taxon>
        <taxon>Embryophyta</taxon>
        <taxon>Tracheophyta</taxon>
        <taxon>Spermatophyta</taxon>
        <taxon>Magnoliopsida</taxon>
        <taxon>Liliopsida</taxon>
        <taxon>Asparagales</taxon>
        <taxon>Asparagaceae</taxon>
        <taxon>Asparagoideae</taxon>
        <taxon>Asparagus</taxon>
    </lineage>
</organism>
<accession>A0A5P1F3K6</accession>
<dbReference type="Gramene" id="ONK71997">
    <property type="protein sequence ID" value="ONK71997"/>
    <property type="gene ID" value="A4U43_C04F14580"/>
</dbReference>
<dbReference type="InterPro" id="IPR000687">
    <property type="entry name" value="RIO_kinase"/>
</dbReference>
<feature type="active site" description="Proton acceptor" evidence="19">
    <location>
        <position position="308"/>
    </location>
</feature>
<dbReference type="PROSITE" id="PS01245">
    <property type="entry name" value="RIO1"/>
    <property type="match status" value="1"/>
</dbReference>